<dbReference type="AlphaFoldDB" id="A0A2P4X4H9"/>
<evidence type="ECO:0000313" key="2">
    <source>
        <dbReference type="EMBL" id="POM60458.1"/>
    </source>
</evidence>
<reference evidence="2 3" key="1">
    <citation type="journal article" date="2017" name="Genome Biol. Evol.">
        <title>Phytophthora megakarya and P. palmivora, closely related causal agents of cacao black pod rot, underwent increases in genome sizes and gene numbers by different mechanisms.</title>
        <authorList>
            <person name="Ali S.S."/>
            <person name="Shao J."/>
            <person name="Lary D.J."/>
            <person name="Kronmiller B."/>
            <person name="Shen D."/>
            <person name="Strem M.D."/>
            <person name="Amoako-Attah I."/>
            <person name="Akrofi A.Y."/>
            <person name="Begoude B.A."/>
            <person name="Ten Hoopen G.M."/>
            <person name="Coulibaly K."/>
            <person name="Kebe B.I."/>
            <person name="Melnick R.L."/>
            <person name="Guiltinan M.J."/>
            <person name="Tyler B.M."/>
            <person name="Meinhardt L.W."/>
            <person name="Bailey B.A."/>
        </authorList>
    </citation>
    <scope>NUCLEOTIDE SEQUENCE [LARGE SCALE GENOMIC DNA]</scope>
    <source>
        <strain evidence="3">sbr112.9</strain>
    </source>
</reference>
<evidence type="ECO:0000313" key="3">
    <source>
        <dbReference type="Proteomes" id="UP000237271"/>
    </source>
</evidence>
<organism evidence="2 3">
    <name type="scientific">Phytophthora palmivora</name>
    <dbReference type="NCBI Taxonomy" id="4796"/>
    <lineage>
        <taxon>Eukaryota</taxon>
        <taxon>Sar</taxon>
        <taxon>Stramenopiles</taxon>
        <taxon>Oomycota</taxon>
        <taxon>Peronosporomycetes</taxon>
        <taxon>Peronosporales</taxon>
        <taxon>Peronosporaceae</taxon>
        <taxon>Phytophthora</taxon>
    </lineage>
</organism>
<feature type="compositionally biased region" description="Acidic residues" evidence="1">
    <location>
        <begin position="49"/>
        <end position="76"/>
    </location>
</feature>
<protein>
    <submittedName>
        <fullName evidence="2">Uncharacterized protein</fullName>
    </submittedName>
</protein>
<name>A0A2P4X4H9_9STRA</name>
<comment type="caution">
    <text evidence="2">The sequence shown here is derived from an EMBL/GenBank/DDBJ whole genome shotgun (WGS) entry which is preliminary data.</text>
</comment>
<dbReference type="EMBL" id="NCKW01016866">
    <property type="protein sequence ID" value="POM60458.1"/>
    <property type="molecule type" value="Genomic_DNA"/>
</dbReference>
<accession>A0A2P4X4H9</accession>
<gene>
    <name evidence="2" type="ORF">PHPALM_30687</name>
</gene>
<dbReference type="Proteomes" id="UP000237271">
    <property type="component" value="Unassembled WGS sequence"/>
</dbReference>
<evidence type="ECO:0000256" key="1">
    <source>
        <dbReference type="SAM" id="MobiDB-lite"/>
    </source>
</evidence>
<sequence>MGLVGLAMLPWTGMWLGSPGYDYVRLPHIGKEDGIVKDGGAQWRKFSDGDVDEELSDEELSEDDEEDLEEDEESGEDNSRETWTTGQLHQVKVSAITKLRIFVQTGMLLDKNGYDIPDDSIVTKWDISVKWDRH</sequence>
<proteinExistence type="predicted"/>
<feature type="region of interest" description="Disordered" evidence="1">
    <location>
        <begin position="46"/>
        <end position="85"/>
    </location>
</feature>
<keyword evidence="3" id="KW-1185">Reference proteome</keyword>